<accession>A0A316GC79</accession>
<dbReference type="RefSeq" id="WP_126918461.1">
    <property type="nucleotide sequence ID" value="NZ_CP034588.1"/>
</dbReference>
<dbReference type="EMBL" id="QGGV01000001">
    <property type="protein sequence ID" value="PWK58203.1"/>
    <property type="molecule type" value="Genomic_DNA"/>
</dbReference>
<evidence type="ECO:0000313" key="2">
    <source>
        <dbReference type="EMBL" id="PWK58203.1"/>
    </source>
</evidence>
<evidence type="ECO:0000256" key="1">
    <source>
        <dbReference type="SAM" id="MobiDB-lite"/>
    </source>
</evidence>
<organism evidence="2 3">
    <name type="scientific">Silicimonas algicola</name>
    <dbReference type="NCBI Taxonomy" id="1826607"/>
    <lineage>
        <taxon>Bacteria</taxon>
        <taxon>Pseudomonadati</taxon>
        <taxon>Pseudomonadota</taxon>
        <taxon>Alphaproteobacteria</taxon>
        <taxon>Rhodobacterales</taxon>
        <taxon>Paracoccaceae</taxon>
    </lineage>
</organism>
<dbReference type="AlphaFoldDB" id="A0A316GC79"/>
<keyword evidence="3" id="KW-1185">Reference proteome</keyword>
<dbReference type="OrthoDB" id="5560112at2"/>
<feature type="region of interest" description="Disordered" evidence="1">
    <location>
        <begin position="22"/>
        <end position="50"/>
    </location>
</feature>
<protein>
    <submittedName>
        <fullName evidence="2">Uncharacterized protein</fullName>
    </submittedName>
</protein>
<name>A0A316GC79_9RHOB</name>
<sequence>MSMPPLAVLTLALASLIPSCTPPSMEEEGKTTAASQRPIKETTSSYTRPYGRNAPWNVPVAGLPRHPENEKYADLLWFKASDRPGNFNIRMQEYTYPVYSTKDATGFFPVETDWPSNLHEKLIPWNPAWRPAPGSDAQVIVLDVENGKEWNLYKVKMPFDGVIRAVNANLVPGDYRTRVEGFAPSRGVGIPYLAMLVRPEEIVQGSIDHALSMPIRNPSGQYYVPPATKLENATGEVGIPEGMRFAIDVTDDEIEEWVSGLDVPLSQKRAARIIASALRDYGWFITDVSGSAGFQFESLVSADDDWERVGLDVVRRGYAVYPRDLLDGLITRDRVYVIVDSEKY</sequence>
<gene>
    <name evidence="2" type="ORF">C8D95_1018</name>
</gene>
<comment type="caution">
    <text evidence="2">The sequence shown here is derived from an EMBL/GenBank/DDBJ whole genome shotgun (WGS) entry which is preliminary data.</text>
</comment>
<proteinExistence type="predicted"/>
<reference evidence="2 3" key="1">
    <citation type="submission" date="2018-05" db="EMBL/GenBank/DDBJ databases">
        <title>Genomic Encyclopedia of Type Strains, Phase IV (KMG-IV): sequencing the most valuable type-strain genomes for metagenomic binning, comparative biology and taxonomic classification.</title>
        <authorList>
            <person name="Goeker M."/>
        </authorList>
    </citation>
    <scope>NUCLEOTIDE SEQUENCE [LARGE SCALE GENOMIC DNA]</scope>
    <source>
        <strain evidence="2 3">DSM 103371</strain>
    </source>
</reference>
<evidence type="ECO:0000313" key="3">
    <source>
        <dbReference type="Proteomes" id="UP000245390"/>
    </source>
</evidence>
<dbReference type="Proteomes" id="UP000245390">
    <property type="component" value="Unassembled WGS sequence"/>
</dbReference>
<dbReference type="KEGG" id="salo:EF888_01495"/>